<proteinExistence type="predicted"/>
<dbReference type="GO" id="GO:0006891">
    <property type="term" value="P:intra-Golgi vesicle-mediated transport"/>
    <property type="evidence" value="ECO:0007669"/>
    <property type="project" value="TreeGrafter"/>
</dbReference>
<dbReference type="OrthoDB" id="10256906at2759"/>
<organism evidence="2 3">
    <name type="scientific">Coemansia javaensis</name>
    <dbReference type="NCBI Taxonomy" id="2761396"/>
    <lineage>
        <taxon>Eukaryota</taxon>
        <taxon>Fungi</taxon>
        <taxon>Fungi incertae sedis</taxon>
        <taxon>Zoopagomycota</taxon>
        <taxon>Kickxellomycotina</taxon>
        <taxon>Kickxellomycetes</taxon>
        <taxon>Kickxellales</taxon>
        <taxon>Kickxellaceae</taxon>
        <taxon>Coemansia</taxon>
    </lineage>
</organism>
<dbReference type="PANTHER" id="PTHR13251">
    <property type="entry name" value="EPILEPSY HOLOPROSENCEPHALY CANDIDATE 1/TMEM1"/>
    <property type="match status" value="1"/>
</dbReference>
<dbReference type="AlphaFoldDB" id="A0A9W8HMF9"/>
<gene>
    <name evidence="2" type="ORF">H4R18_001124</name>
</gene>
<dbReference type="InterPro" id="IPR045126">
    <property type="entry name" value="TRAPPC10/Trs130"/>
</dbReference>
<keyword evidence="3" id="KW-1185">Reference proteome</keyword>
<evidence type="ECO:0000313" key="2">
    <source>
        <dbReference type="EMBL" id="KAJ2784414.1"/>
    </source>
</evidence>
<dbReference type="Pfam" id="PF23036">
    <property type="entry name" value="TRAPPC10_1st"/>
    <property type="match status" value="1"/>
</dbReference>
<comment type="caution">
    <text evidence="2">The sequence shown here is derived from an EMBL/GenBank/DDBJ whole genome shotgun (WGS) entry which is preliminary data.</text>
</comment>
<dbReference type="GO" id="GO:1990071">
    <property type="term" value="C:TRAPPII protein complex"/>
    <property type="evidence" value="ECO:0007669"/>
    <property type="project" value="InterPro"/>
</dbReference>
<dbReference type="GO" id="GO:0005829">
    <property type="term" value="C:cytosol"/>
    <property type="evidence" value="ECO:0007669"/>
    <property type="project" value="GOC"/>
</dbReference>
<feature type="domain" description="TRAPPC10/Trs130 N-terminal" evidence="1">
    <location>
        <begin position="6"/>
        <end position="311"/>
    </location>
</feature>
<dbReference type="EMBL" id="JANBUL010000027">
    <property type="protein sequence ID" value="KAJ2784414.1"/>
    <property type="molecule type" value="Genomic_DNA"/>
</dbReference>
<dbReference type="PANTHER" id="PTHR13251:SF3">
    <property type="entry name" value="TRAFFICKING PROTEIN PARTICLE COMPLEX SUBUNIT 10"/>
    <property type="match status" value="1"/>
</dbReference>
<evidence type="ECO:0000313" key="3">
    <source>
        <dbReference type="Proteomes" id="UP001140217"/>
    </source>
</evidence>
<name>A0A9W8HMF9_9FUNG</name>
<dbReference type="InterPro" id="IPR056913">
    <property type="entry name" value="TRAPPC10/Trs130_N"/>
</dbReference>
<dbReference type="GO" id="GO:0034498">
    <property type="term" value="P:early endosome to Golgi transport"/>
    <property type="evidence" value="ECO:0007669"/>
    <property type="project" value="TreeGrafter"/>
</dbReference>
<protein>
    <recommendedName>
        <fullName evidence="1">TRAPPC10/Trs130 N-terminal domain-containing protein</fullName>
    </recommendedName>
</protein>
<dbReference type="Proteomes" id="UP001140217">
    <property type="component" value="Unassembled WGS sequence"/>
</dbReference>
<accession>A0A9W8HMF9</accession>
<evidence type="ECO:0000259" key="1">
    <source>
        <dbReference type="Pfam" id="PF23036"/>
    </source>
</evidence>
<reference evidence="2" key="1">
    <citation type="submission" date="2022-07" db="EMBL/GenBank/DDBJ databases">
        <title>Phylogenomic reconstructions and comparative analyses of Kickxellomycotina fungi.</title>
        <authorList>
            <person name="Reynolds N.K."/>
            <person name="Stajich J.E."/>
            <person name="Barry K."/>
            <person name="Grigoriev I.V."/>
            <person name="Crous P."/>
            <person name="Smith M.E."/>
        </authorList>
    </citation>
    <scope>NUCLEOTIDE SEQUENCE</scope>
    <source>
        <strain evidence="2">NBRC 105414</strain>
    </source>
</reference>
<sequence length="1165" mass="121773">MEKLRFSVCDEGGVWGRIEREFMSRLPLRNLIWTGGPGQTARFVERLDIGVERSGGETGAAAAGAAAMAGPILHIYLLEAQDADADTYKAVVRPRAKSWAARAGQRRGEEWLVVYLARAGEAQRLAAGPKFLGMRGTSVADRLRSDLQTRRDAERVVVLEAGSVESWNAAFLAIRERVVQALDERVAAMADEIRRMDANRMLPGWNYCKFFVFKEGLVNLYRLMGLRDGALAQYDELEAAFVQLLGAQRLSWFSKFGGGAAGDDYTDLLDVGRKAYRQQMVDNTISMFDFRMYLFGQQARLLVDMARYGELAERAQRFIGAFAQTMREPGTGLGAAFVAAWVYGACQNVVEICEGAQTAATAAAAAGQQHRALAAAKAELLGTARRELDVLGALHGRLGAEYLRDAGAGAAAAAAAAAAADQIGAESQITSPVLAAALAADERFDQIYVRTCEQATQYWLDCGRRRFAQAVQGDVARLHISRGRWAAAAAATLRALVPAAGLGAMDAQLLARLAACERRLGHGARSVECLARLAAGPQALDRAAHAAALVEAARELPERLAIAAQPLFAVAAVEPAERPGALCVVATVRSALPVPVVAERVEALLEAGGPGQRRRVELVLRARDVELRPGATAVALTTATASCPARFAVRSVTVALGRVDAVAPGPAGHVRLGRHPAAPAIDLRAAPGSDGSAALRVRVRAGAAPVDAGMRIRLFDAAGCSLVAGTAAAAAAQDGAWSVVDGALVLARALPAGGPAAEAEAEAVVALGRRLPAAAELTVHAEFAVAGAPCTAIDSDVVDLAPPLSVAASAARVAGRRVLLVRARCGPAGPVRLDALAVRLEGARDPADLPIRRALLRPGECVTAVCDALPRAGPVRAAVEARCSPVLAAVDGAVRARVAELAAAHGLAPHARLVARLVAAHIRGTLDVRTTLRDMRLGCAPLAPLSEAAAAGCAPPVRAAMRRLLADLDAALVGRALPPLDAAPPQTVRAAVALGADADPGPDPDPDPLVVSVDNARFCTVHEPTPLAVRLRLRLPGAAACAAERRVRVALAVHDAREWLVAGATARDVTLRGSAEARLDYVLVPLEIGCLRLPDVICHEANAIGDQPARRASMHDRSGALRRLHPLLTAAHPRPCALANARAAAVYAVPVPAPSATVAAEAAAK</sequence>